<dbReference type="GO" id="GO:0098703">
    <property type="term" value="P:calcium ion import across plasma membrane"/>
    <property type="evidence" value="ECO:0007669"/>
    <property type="project" value="TreeGrafter"/>
</dbReference>
<feature type="domain" description="Calx-beta" evidence="21">
    <location>
        <begin position="317"/>
        <end position="413"/>
    </location>
</feature>
<evidence type="ECO:0000256" key="1">
    <source>
        <dbReference type="ARBA" id="ARBA00004651"/>
    </source>
</evidence>
<keyword evidence="15" id="KW-0406">Ion transport</keyword>
<keyword evidence="4" id="KW-0050">Antiport</keyword>
<dbReference type="InterPro" id="IPR004836">
    <property type="entry name" value="Na_Ca_Ex"/>
</dbReference>
<evidence type="ECO:0000256" key="4">
    <source>
        <dbReference type="ARBA" id="ARBA00022449"/>
    </source>
</evidence>
<evidence type="ECO:0000256" key="10">
    <source>
        <dbReference type="ARBA" id="ARBA00022737"/>
    </source>
</evidence>
<dbReference type="Pfam" id="PF01699">
    <property type="entry name" value="Na_Ca_ex"/>
    <property type="match status" value="2"/>
</dbReference>
<dbReference type="AlphaFoldDB" id="A0AAN9GM79"/>
<dbReference type="Gene3D" id="2.60.40.2030">
    <property type="match status" value="2"/>
</dbReference>
<dbReference type="PANTHER" id="PTHR11878">
    <property type="entry name" value="SODIUM/CALCIUM EXCHANGER"/>
    <property type="match status" value="1"/>
</dbReference>
<protein>
    <recommendedName>
        <fullName evidence="21">Calx-beta domain-containing protein</fullName>
    </recommendedName>
</protein>
<dbReference type="InterPro" id="IPR004837">
    <property type="entry name" value="NaCa_Exmemb"/>
</dbReference>
<evidence type="ECO:0000256" key="15">
    <source>
        <dbReference type="ARBA" id="ARBA00023065"/>
    </source>
</evidence>
<evidence type="ECO:0000256" key="19">
    <source>
        <dbReference type="ARBA" id="ARBA00033667"/>
    </source>
</evidence>
<evidence type="ECO:0000256" key="8">
    <source>
        <dbReference type="ARBA" id="ARBA00022723"/>
    </source>
</evidence>
<keyword evidence="13 20" id="KW-1133">Transmembrane helix</keyword>
<gene>
    <name evidence="22" type="ORF">V1264_012429</name>
</gene>
<evidence type="ECO:0000256" key="14">
    <source>
        <dbReference type="ARBA" id="ARBA00023053"/>
    </source>
</evidence>
<comment type="similarity">
    <text evidence="2">Belongs to the Ca(2+):cation antiporter (CaCA) (TC 2.A.19) family. SLC8 subfamily.</text>
</comment>
<dbReference type="Pfam" id="PF03160">
    <property type="entry name" value="Calx-beta"/>
    <property type="match status" value="1"/>
</dbReference>
<dbReference type="GO" id="GO:0030424">
    <property type="term" value="C:axon"/>
    <property type="evidence" value="ECO:0007669"/>
    <property type="project" value="TreeGrafter"/>
</dbReference>
<dbReference type="GO" id="GO:0005432">
    <property type="term" value="F:calcium:sodium antiporter activity"/>
    <property type="evidence" value="ECO:0007669"/>
    <property type="project" value="InterPro"/>
</dbReference>
<dbReference type="Proteomes" id="UP001374579">
    <property type="component" value="Unassembled WGS sequence"/>
</dbReference>
<keyword evidence="5" id="KW-1003">Cell membrane</keyword>
<feature type="transmembrane region" description="Helical" evidence="20">
    <location>
        <begin position="25"/>
        <end position="50"/>
    </location>
</feature>
<feature type="transmembrane region" description="Helical" evidence="20">
    <location>
        <begin position="610"/>
        <end position="629"/>
    </location>
</feature>
<keyword evidence="17" id="KW-0325">Glycoprotein</keyword>
<evidence type="ECO:0000256" key="11">
    <source>
        <dbReference type="ARBA" id="ARBA00022837"/>
    </source>
</evidence>
<keyword evidence="7 20" id="KW-0812">Transmembrane</keyword>
<organism evidence="22 23">
    <name type="scientific">Littorina saxatilis</name>
    <dbReference type="NCBI Taxonomy" id="31220"/>
    <lineage>
        <taxon>Eukaryota</taxon>
        <taxon>Metazoa</taxon>
        <taxon>Spiralia</taxon>
        <taxon>Lophotrochozoa</taxon>
        <taxon>Mollusca</taxon>
        <taxon>Gastropoda</taxon>
        <taxon>Caenogastropoda</taxon>
        <taxon>Littorinimorpha</taxon>
        <taxon>Littorinoidea</taxon>
        <taxon>Littorinidae</taxon>
        <taxon>Littorina</taxon>
    </lineage>
</organism>
<evidence type="ECO:0000313" key="23">
    <source>
        <dbReference type="Proteomes" id="UP001374579"/>
    </source>
</evidence>
<keyword evidence="16 20" id="KW-0472">Membrane</keyword>
<keyword evidence="12" id="KW-0112">Calmodulin-binding</keyword>
<evidence type="ECO:0000256" key="9">
    <source>
        <dbReference type="ARBA" id="ARBA00022729"/>
    </source>
</evidence>
<proteinExistence type="inferred from homology"/>
<dbReference type="GO" id="GO:0007154">
    <property type="term" value="P:cell communication"/>
    <property type="evidence" value="ECO:0007669"/>
    <property type="project" value="InterPro"/>
</dbReference>
<keyword evidence="9" id="KW-0732">Signal</keyword>
<keyword evidence="3" id="KW-0813">Transport</keyword>
<feature type="transmembrane region" description="Helical" evidence="20">
    <location>
        <begin position="702"/>
        <end position="722"/>
    </location>
</feature>
<evidence type="ECO:0000256" key="7">
    <source>
        <dbReference type="ARBA" id="ARBA00022692"/>
    </source>
</evidence>
<dbReference type="PANTHER" id="PTHR11878:SF76">
    <property type="entry name" value="CALX-BETA DOMAIN-CONTAINING PROTEIN"/>
    <property type="match status" value="1"/>
</dbReference>
<dbReference type="GO" id="GO:0042383">
    <property type="term" value="C:sarcolemma"/>
    <property type="evidence" value="ECO:0007669"/>
    <property type="project" value="TreeGrafter"/>
</dbReference>
<feature type="transmembrane region" description="Helical" evidence="20">
    <location>
        <begin position="774"/>
        <end position="793"/>
    </location>
</feature>
<comment type="caution">
    <text evidence="22">The sequence shown here is derived from an EMBL/GenBank/DDBJ whole genome shotgun (WGS) entry which is preliminary data.</text>
</comment>
<keyword evidence="23" id="KW-1185">Reference proteome</keyword>
<dbReference type="EMBL" id="JBAMIC010000002">
    <property type="protein sequence ID" value="KAK7113071.1"/>
    <property type="molecule type" value="Genomic_DNA"/>
</dbReference>
<keyword evidence="18" id="KW-0739">Sodium transport</keyword>
<keyword evidence="8" id="KW-0479">Metal-binding</keyword>
<dbReference type="GO" id="GO:0098794">
    <property type="term" value="C:postsynapse"/>
    <property type="evidence" value="ECO:0007669"/>
    <property type="project" value="TreeGrafter"/>
</dbReference>
<dbReference type="Gene3D" id="1.20.1420.30">
    <property type="entry name" value="NCX, central ion-binding region"/>
    <property type="match status" value="2"/>
</dbReference>
<dbReference type="PRINTS" id="PR01259">
    <property type="entry name" value="NACAEXCHNGR"/>
</dbReference>
<keyword evidence="6" id="KW-0109">Calcium transport</keyword>
<evidence type="ECO:0000256" key="2">
    <source>
        <dbReference type="ARBA" id="ARBA00007489"/>
    </source>
</evidence>
<evidence type="ECO:0000256" key="6">
    <source>
        <dbReference type="ARBA" id="ARBA00022568"/>
    </source>
</evidence>
<keyword evidence="14" id="KW-0915">Sodium</keyword>
<evidence type="ECO:0000256" key="17">
    <source>
        <dbReference type="ARBA" id="ARBA00023180"/>
    </source>
</evidence>
<comment type="catalytic activity">
    <reaction evidence="19">
        <text>Ca(2+)(in) + 3 Na(+)(out) = Ca(2+)(out) + 3 Na(+)(in)</text>
        <dbReference type="Rhea" id="RHEA:69955"/>
        <dbReference type="ChEBI" id="CHEBI:29101"/>
        <dbReference type="ChEBI" id="CHEBI:29108"/>
    </reaction>
</comment>
<comment type="subcellular location">
    <subcellularLocation>
        <location evidence="1">Cell membrane</location>
        <topology evidence="1">Multi-pass membrane protein</topology>
    </subcellularLocation>
</comment>
<feature type="domain" description="Calx-beta" evidence="21">
    <location>
        <begin position="432"/>
        <end position="531"/>
    </location>
</feature>
<feature type="transmembrane region" description="Helical" evidence="20">
    <location>
        <begin position="181"/>
        <end position="201"/>
    </location>
</feature>
<feature type="transmembrane region" description="Helical" evidence="20">
    <location>
        <begin position="119"/>
        <end position="140"/>
    </location>
</feature>
<keyword evidence="11" id="KW-0106">Calcium</keyword>
<dbReference type="InterPro" id="IPR044880">
    <property type="entry name" value="NCX_ion-bd_dom_sf"/>
</dbReference>
<evidence type="ECO:0000256" key="20">
    <source>
        <dbReference type="SAM" id="Phobius"/>
    </source>
</evidence>
<evidence type="ECO:0000256" key="18">
    <source>
        <dbReference type="ARBA" id="ARBA00023201"/>
    </source>
</evidence>
<name>A0AAN9GM79_9CAEN</name>
<dbReference type="GO" id="GO:0005516">
    <property type="term" value="F:calmodulin binding"/>
    <property type="evidence" value="ECO:0007669"/>
    <property type="project" value="UniProtKB-KW"/>
</dbReference>
<evidence type="ECO:0000256" key="16">
    <source>
        <dbReference type="ARBA" id="ARBA00023136"/>
    </source>
</evidence>
<evidence type="ECO:0000256" key="5">
    <source>
        <dbReference type="ARBA" id="ARBA00022475"/>
    </source>
</evidence>
<keyword evidence="10" id="KW-0677">Repeat</keyword>
<reference evidence="22 23" key="1">
    <citation type="submission" date="2024-02" db="EMBL/GenBank/DDBJ databases">
        <title>Chromosome-scale genome assembly of the rough periwinkle Littorina saxatilis.</title>
        <authorList>
            <person name="De Jode A."/>
            <person name="Faria R."/>
            <person name="Formenti G."/>
            <person name="Sims Y."/>
            <person name="Smith T.P."/>
            <person name="Tracey A."/>
            <person name="Wood J.M.D."/>
            <person name="Zagrodzka Z.B."/>
            <person name="Johannesson K."/>
            <person name="Butlin R.K."/>
            <person name="Leder E.H."/>
        </authorList>
    </citation>
    <scope>NUCLEOTIDE SEQUENCE [LARGE SCALE GENOMIC DNA]</scope>
    <source>
        <strain evidence="22">Snail1</strain>
        <tissue evidence="22">Muscle</tissue>
    </source>
</reference>
<dbReference type="SMART" id="SM00237">
    <property type="entry name" value="Calx_beta"/>
    <property type="match status" value="2"/>
</dbReference>
<dbReference type="InterPro" id="IPR051171">
    <property type="entry name" value="CaCA"/>
</dbReference>
<feature type="transmembrane region" description="Helical" evidence="20">
    <location>
        <begin position="86"/>
        <end position="107"/>
    </location>
</feature>
<evidence type="ECO:0000259" key="21">
    <source>
        <dbReference type="SMART" id="SM00237"/>
    </source>
</evidence>
<sequence>MSGCSSVGLMLPIVEEESWNKGVRAMLYMLAMLWCFFGVAIVADAFMCGIEHITSKTRKIQIPDPNKKDGVKDIEVKVWNDTVANLSLLAFGTSAPEIMLSCIETIANTFESGELGPGTIVGSAAFNLFMITAICILSIPNGESRRLKNMRVFGVTAFTGLFAYVWLIIVLLGTSPKEVELWEAIVTFMMFPVLILVAFTADKGLGCNKNKTASEVEIGFDIEGGHITGSADIIEVAREFHKETHLSEEETAKIVAAKMMADQPKRSGWYRVNATRKLTGGHKLAPKVNTAFDEIFEKIRAQSNADTVRKMSMNAPDQAQFLDKALVEFTCTSCAVLENEGHVRLGIRRYGNMDKEVKIGVETIDGTAVEGEDYKPFKQLVTFKPNESLRDIFIEIVDDDVWEPDEFFYVKLYHHPEGSSENEVVVGKVAINQVTIVNDDEPGKVEFSKPSYIVKESAERVQLTVNRVNGADGEVMVSWKTKDMSAKAGQEYIGDAGKVIFKHGETAKTIAIGIIGISASEHEPNFQVELSGPTGGAEIGKIPKAIITMINDEEFSSMVTRIAEKTQKNLDGLQLETSSWGEQFYCAMNVNGGDVDSATRVDYVMHFITFFWKVLFAFIPPTSVGGGWLTFGVALAWVGVLTAVIADLASIFGCVVGLNDTITAITFVALGTSMPDTFASRAAALNEKYADSSIGNINGSNAVNVFLGLGLPWLISTIYWKVKGGKLTVNTGSLGFSVTLFAVFALLTMTMLMLRRSLSVFGKAELGGKKIPKIVSAIIIGFFWVIYIIMSSLQAQGVINVGF</sequence>
<feature type="transmembrane region" description="Helical" evidence="20">
    <location>
        <begin position="152"/>
        <end position="175"/>
    </location>
</feature>
<evidence type="ECO:0000313" key="22">
    <source>
        <dbReference type="EMBL" id="KAK7113071.1"/>
    </source>
</evidence>
<dbReference type="GO" id="GO:0046872">
    <property type="term" value="F:metal ion binding"/>
    <property type="evidence" value="ECO:0007669"/>
    <property type="project" value="UniProtKB-KW"/>
</dbReference>
<accession>A0AAN9GM79</accession>
<dbReference type="InterPro" id="IPR038081">
    <property type="entry name" value="CalX-like_sf"/>
</dbReference>
<dbReference type="InterPro" id="IPR003644">
    <property type="entry name" value="Calx_beta"/>
</dbReference>
<feature type="transmembrane region" description="Helical" evidence="20">
    <location>
        <begin position="635"/>
        <end position="658"/>
    </location>
</feature>
<evidence type="ECO:0000256" key="3">
    <source>
        <dbReference type="ARBA" id="ARBA00022448"/>
    </source>
</evidence>
<evidence type="ECO:0000256" key="12">
    <source>
        <dbReference type="ARBA" id="ARBA00022860"/>
    </source>
</evidence>
<evidence type="ECO:0000256" key="13">
    <source>
        <dbReference type="ARBA" id="ARBA00022989"/>
    </source>
</evidence>
<dbReference type="SUPFAM" id="SSF141072">
    <property type="entry name" value="CalX-like"/>
    <property type="match status" value="2"/>
</dbReference>
<feature type="transmembrane region" description="Helical" evidence="20">
    <location>
        <begin position="734"/>
        <end position="754"/>
    </location>
</feature>